<dbReference type="AlphaFoldDB" id="A0A1A9LBK8"/>
<dbReference type="STRING" id="1385699.A7A78_14325"/>
<keyword evidence="1" id="KW-0812">Transmembrane</keyword>
<dbReference type="Proteomes" id="UP000077552">
    <property type="component" value="Unassembled WGS sequence"/>
</dbReference>
<dbReference type="RefSeq" id="WP_068762510.1">
    <property type="nucleotide sequence ID" value="NZ_LXIE01000033.1"/>
</dbReference>
<keyword evidence="3" id="KW-1185">Reference proteome</keyword>
<sequence length="89" mass="9463">MKNDNKKKKEKLQILRRMRNLGWALTAMGGGVIGLPGPGLLERLAVYTIVVGTIVSVGSQALINEMEGRDGDFGSSGGGAAWTIYKNEG</sequence>
<evidence type="ECO:0000256" key="1">
    <source>
        <dbReference type="SAM" id="Phobius"/>
    </source>
</evidence>
<gene>
    <name evidence="2" type="ORF">A7A78_14325</name>
</gene>
<name>A0A1A9LBK8_9FLAO</name>
<comment type="caution">
    <text evidence="2">The sequence shown here is derived from an EMBL/GenBank/DDBJ whole genome shotgun (WGS) entry which is preliminary data.</text>
</comment>
<feature type="transmembrane region" description="Helical" evidence="1">
    <location>
        <begin position="21"/>
        <end position="38"/>
    </location>
</feature>
<evidence type="ECO:0000313" key="2">
    <source>
        <dbReference type="EMBL" id="OAD90739.1"/>
    </source>
</evidence>
<reference evidence="2 3" key="1">
    <citation type="submission" date="2016-05" db="EMBL/GenBank/DDBJ databases">
        <title>Genome sequencing of Vitellibacter soesokkakensis RSSK-12.</title>
        <authorList>
            <person name="Thevarajoo S."/>
            <person name="Selvaratnam C."/>
            <person name="Goh K.M."/>
            <person name="Chan K.-G."/>
            <person name="Chong C.S."/>
        </authorList>
    </citation>
    <scope>NUCLEOTIDE SEQUENCE [LARGE SCALE GENOMIC DNA]</scope>
    <source>
        <strain evidence="2 3">RSSK-12</strain>
    </source>
</reference>
<dbReference type="EMBL" id="LXIE01000033">
    <property type="protein sequence ID" value="OAD90739.1"/>
    <property type="molecule type" value="Genomic_DNA"/>
</dbReference>
<accession>A0A1A9LBK8</accession>
<evidence type="ECO:0000313" key="3">
    <source>
        <dbReference type="Proteomes" id="UP000077552"/>
    </source>
</evidence>
<feature type="transmembrane region" description="Helical" evidence="1">
    <location>
        <begin position="44"/>
        <end position="63"/>
    </location>
</feature>
<keyword evidence="1" id="KW-1133">Transmembrane helix</keyword>
<keyword evidence="1" id="KW-0472">Membrane</keyword>
<protein>
    <submittedName>
        <fullName evidence="2">Uncharacterized protein</fullName>
    </submittedName>
</protein>
<proteinExistence type="predicted"/>
<organism evidence="2 3">
    <name type="scientific">Aequorivita soesokkakensis</name>
    <dbReference type="NCBI Taxonomy" id="1385699"/>
    <lineage>
        <taxon>Bacteria</taxon>
        <taxon>Pseudomonadati</taxon>
        <taxon>Bacteroidota</taxon>
        <taxon>Flavobacteriia</taxon>
        <taxon>Flavobacteriales</taxon>
        <taxon>Flavobacteriaceae</taxon>
        <taxon>Aequorivita</taxon>
    </lineage>
</organism>